<keyword evidence="1" id="KW-0863">Zinc-finger</keyword>
<evidence type="ECO:0000313" key="5">
    <source>
        <dbReference type="Proteomes" id="UP001219518"/>
    </source>
</evidence>
<comment type="caution">
    <text evidence="4">The sequence shown here is derived from an EMBL/GenBank/DDBJ whole genome shotgun (WGS) entry which is preliminary data.</text>
</comment>
<dbReference type="GO" id="GO:0008270">
    <property type="term" value="F:zinc ion binding"/>
    <property type="evidence" value="ECO:0007669"/>
    <property type="project" value="UniProtKB-KW"/>
</dbReference>
<evidence type="ECO:0000256" key="2">
    <source>
        <dbReference type="SAM" id="MobiDB-lite"/>
    </source>
</evidence>
<evidence type="ECO:0000313" key="4">
    <source>
        <dbReference type="EMBL" id="KAK3924842.1"/>
    </source>
</evidence>
<name>A0AAE1HP36_9NEOP</name>
<feature type="region of interest" description="Disordered" evidence="2">
    <location>
        <begin position="491"/>
        <end position="526"/>
    </location>
</feature>
<feature type="non-terminal residue" evidence="4">
    <location>
        <position position="932"/>
    </location>
</feature>
<organism evidence="4 5">
    <name type="scientific">Frankliniella fusca</name>
    <dbReference type="NCBI Taxonomy" id="407009"/>
    <lineage>
        <taxon>Eukaryota</taxon>
        <taxon>Metazoa</taxon>
        <taxon>Ecdysozoa</taxon>
        <taxon>Arthropoda</taxon>
        <taxon>Hexapoda</taxon>
        <taxon>Insecta</taxon>
        <taxon>Pterygota</taxon>
        <taxon>Neoptera</taxon>
        <taxon>Paraneoptera</taxon>
        <taxon>Thysanoptera</taxon>
        <taxon>Terebrantia</taxon>
        <taxon>Thripoidea</taxon>
        <taxon>Thripidae</taxon>
        <taxon>Frankliniella</taxon>
    </lineage>
</organism>
<keyword evidence="5" id="KW-1185">Reference proteome</keyword>
<proteinExistence type="predicted"/>
<dbReference type="EMBL" id="JAHWGI010001205">
    <property type="protein sequence ID" value="KAK3924842.1"/>
    <property type="molecule type" value="Genomic_DNA"/>
</dbReference>
<evidence type="ECO:0000259" key="3">
    <source>
        <dbReference type="PROSITE" id="PS50157"/>
    </source>
</evidence>
<accession>A0AAE1HP36</accession>
<evidence type="ECO:0000256" key="1">
    <source>
        <dbReference type="PROSITE-ProRule" id="PRU00042"/>
    </source>
</evidence>
<dbReference type="PANTHER" id="PTHR31912:SF34">
    <property type="entry name" value="NOTOCHORD-RELATED PROTEIN"/>
    <property type="match status" value="1"/>
</dbReference>
<reference evidence="4" key="1">
    <citation type="submission" date="2021-07" db="EMBL/GenBank/DDBJ databases">
        <authorList>
            <person name="Catto M.A."/>
            <person name="Jacobson A."/>
            <person name="Kennedy G."/>
            <person name="Labadie P."/>
            <person name="Hunt B.G."/>
            <person name="Srinivasan R."/>
        </authorList>
    </citation>
    <scope>NUCLEOTIDE SEQUENCE</scope>
    <source>
        <strain evidence="4">PL_HMW_Pooled</strain>
        <tissue evidence="4">Head</tissue>
    </source>
</reference>
<dbReference type="PROSITE" id="PS50157">
    <property type="entry name" value="ZINC_FINGER_C2H2_2"/>
    <property type="match status" value="1"/>
</dbReference>
<dbReference type="PROSITE" id="PS00028">
    <property type="entry name" value="ZINC_FINGER_C2H2_1"/>
    <property type="match status" value="1"/>
</dbReference>
<feature type="domain" description="C2H2-type" evidence="3">
    <location>
        <begin position="83"/>
        <end position="112"/>
    </location>
</feature>
<reference evidence="4" key="2">
    <citation type="journal article" date="2023" name="BMC Genomics">
        <title>Pest status, molecular evolution, and epigenetic factors derived from the genome assembly of Frankliniella fusca, a thysanopteran phytovirus vector.</title>
        <authorList>
            <person name="Catto M.A."/>
            <person name="Labadie P.E."/>
            <person name="Jacobson A.L."/>
            <person name="Kennedy G.G."/>
            <person name="Srinivasan R."/>
            <person name="Hunt B.G."/>
        </authorList>
    </citation>
    <scope>NUCLEOTIDE SEQUENCE</scope>
    <source>
        <strain evidence="4">PL_HMW_Pooled</strain>
    </source>
</reference>
<feature type="compositionally biased region" description="Acidic residues" evidence="2">
    <location>
        <begin position="507"/>
        <end position="524"/>
    </location>
</feature>
<dbReference type="InterPro" id="IPR013087">
    <property type="entry name" value="Znf_C2H2_type"/>
</dbReference>
<dbReference type="AlphaFoldDB" id="A0AAE1HP36"/>
<dbReference type="Proteomes" id="UP001219518">
    <property type="component" value="Unassembled WGS sequence"/>
</dbReference>
<dbReference type="SMART" id="SM00355">
    <property type="entry name" value="ZnF_C2H2"/>
    <property type="match status" value="4"/>
</dbReference>
<sequence length="932" mass="107535">ACSHLTMFICKFCKAAHQTIKQHLDHRRFHSNVSKFFHCGYDGCEFSSSQETTWRMHLIRTHRFRARQNNQLQDTAANSEGTYQCTVDICLKLFYNYDNFMKHLKQHMDQGLNVPCPFLNCDKKYSLVRSFTGHVCRSHKHDNISDVSKILAIDDDFHNAFNQSEDIGMENDGPSCPTSEDNGISEVDVQELYMNNLAQFFLKLETQLMVPASTVQYISHEMTNINQMGSEILMTSIENSLHKIEKKLYHDYLGYVEPKQYEIGVGADGKRQLYHYVPIRASLKALLNDPAIDTALLTTNVNRENVYEDFYDGSVFKENQFFKDNPDSIKLILYQDEFEVVCAIGPAKKKYKMLAVYYALGNLPPHLRSSIKNIQLVALCRKKYFKPEIVFKKIVDDLKVLETVGFELKPNVYKKACIVNIAGDNLGSHSPGGFVENFSSSKFFCRYCLIQRKDLNNFELIECGSEDENPNEEEVDDVLSDSVYDIEAQEQEVDLEEDEQSEKSCDEDSEGDESDDNNSDDDGANEGFAQTAEYVPKIFPKRTIENYNNALSKIRGRVKSYEGIKCNSLFNALENYHVCLPGLSPCFGHDLNEGLITHDLALYNKYFVDKNWFTYESLMLRTEAFKYSTTDSRDKPIPPCDGAKKQAGGAWQNWTLLRMFPLLIGDRIQKTDDPVWLALIRLTEIMEIITAPLINHSFLAHLQFIINDYLSLRVSFPEVQLRPKHHYLTHYPKLIQEFGNLMKAWTLRFESKHSFFKQLSRLMRNFKNITYSLSEKHQLYQAYLRLGGGDYETFSATERVLFYFNLYSQDLQTAVYQAELVGDIHECTKFDYKGAEYQKGKVVVMAQEHYNCNVVMGRISLLLVDDFRAFLVLEVLKTEFVAAMRVFQLKERIKYECVALDSLLSSDPLHVYTLDNSPCVKLKYGLVAQEMK</sequence>
<keyword evidence="1" id="KW-0479">Metal-binding</keyword>
<feature type="compositionally biased region" description="Acidic residues" evidence="2">
    <location>
        <begin position="491"/>
        <end position="500"/>
    </location>
</feature>
<keyword evidence="1" id="KW-0862">Zinc</keyword>
<dbReference type="PANTHER" id="PTHR31912">
    <property type="entry name" value="IP13529P"/>
    <property type="match status" value="1"/>
</dbReference>
<gene>
    <name evidence="4" type="ORF">KUF71_013115</name>
</gene>
<protein>
    <recommendedName>
        <fullName evidence="3">C2H2-type domain-containing protein</fullName>
    </recommendedName>
</protein>